<sequence>MADGTSALDRVLRQAGGPEILDVLAERLPGADLTTLLLEVMRRRAQALSPADVLRRYGHDRFVAPAQVPFKRLRRAEDAVLSAVPADVELITLAPVAPLGAHTALGPVDQNKVVSTIRNSEVAADPTNGLALEAALRRRAAPGPAPVRLATLQRVVRAQRVEGAATFAHFTLFGLVTAGRDTGDLAFERQHVAEHLAVLTAAVRACGVTDPQVQVTVLDERFERAAEALDAARDPDRQSGRGYYSGLCFKINGNGLELGDGGFVDWTARLLGNRKERLLISALGVDRLT</sequence>
<dbReference type="RefSeq" id="WP_345573168.1">
    <property type="nucleotide sequence ID" value="NZ_BAABDQ010000035.1"/>
</dbReference>
<dbReference type="SUPFAM" id="SSF55681">
    <property type="entry name" value="Class II aaRS and biotin synthetases"/>
    <property type="match status" value="1"/>
</dbReference>
<name>A0ABP6ZD27_9ACTN</name>
<dbReference type="Proteomes" id="UP001500630">
    <property type="component" value="Unassembled WGS sequence"/>
</dbReference>
<organism evidence="1 2">
    <name type="scientific">Nonomuraea rosea</name>
    <dbReference type="NCBI Taxonomy" id="638574"/>
    <lineage>
        <taxon>Bacteria</taxon>
        <taxon>Bacillati</taxon>
        <taxon>Actinomycetota</taxon>
        <taxon>Actinomycetes</taxon>
        <taxon>Streptosporangiales</taxon>
        <taxon>Streptosporangiaceae</taxon>
        <taxon>Nonomuraea</taxon>
    </lineage>
</organism>
<protein>
    <submittedName>
        <fullName evidence="1">Uncharacterized protein</fullName>
    </submittedName>
</protein>
<dbReference type="EMBL" id="BAABDQ010000035">
    <property type="protein sequence ID" value="GAA3600656.1"/>
    <property type="molecule type" value="Genomic_DNA"/>
</dbReference>
<comment type="caution">
    <text evidence="1">The sequence shown here is derived from an EMBL/GenBank/DDBJ whole genome shotgun (WGS) entry which is preliminary data.</text>
</comment>
<evidence type="ECO:0000313" key="1">
    <source>
        <dbReference type="EMBL" id="GAA3600656.1"/>
    </source>
</evidence>
<reference evidence="2" key="1">
    <citation type="journal article" date="2019" name="Int. J. Syst. Evol. Microbiol.">
        <title>The Global Catalogue of Microorganisms (GCM) 10K type strain sequencing project: providing services to taxonomists for standard genome sequencing and annotation.</title>
        <authorList>
            <consortium name="The Broad Institute Genomics Platform"/>
            <consortium name="The Broad Institute Genome Sequencing Center for Infectious Disease"/>
            <person name="Wu L."/>
            <person name="Ma J."/>
        </authorList>
    </citation>
    <scope>NUCLEOTIDE SEQUENCE [LARGE SCALE GENOMIC DNA]</scope>
    <source>
        <strain evidence="2">JCM 17326</strain>
    </source>
</reference>
<accession>A0ABP6ZD27</accession>
<keyword evidence="2" id="KW-1185">Reference proteome</keyword>
<evidence type="ECO:0000313" key="2">
    <source>
        <dbReference type="Proteomes" id="UP001500630"/>
    </source>
</evidence>
<proteinExistence type="predicted"/>
<gene>
    <name evidence="1" type="ORF">GCM10022419_101020</name>
</gene>
<dbReference type="InterPro" id="IPR045864">
    <property type="entry name" value="aa-tRNA-synth_II/BPL/LPL"/>
</dbReference>